<protein>
    <submittedName>
        <fullName evidence="1">Uncharacterized protein</fullName>
    </submittedName>
</protein>
<accession>A0A819B7J0</accession>
<gene>
    <name evidence="1" type="ORF">OKA104_LOCUS17819</name>
</gene>
<sequence>ISSYDPNSTIPDPNNEYDYSSIRYWLQYADFYQWPYITYFNSTDDLTLKLLNTNLTYISQQMSVYNHRKKLNLLQQWKTILARISTT</sequence>
<evidence type="ECO:0000313" key="1">
    <source>
        <dbReference type="EMBL" id="CAF3789496.1"/>
    </source>
</evidence>
<evidence type="ECO:0000313" key="2">
    <source>
        <dbReference type="Proteomes" id="UP000663881"/>
    </source>
</evidence>
<comment type="caution">
    <text evidence="1">The sequence shown here is derived from an EMBL/GenBank/DDBJ whole genome shotgun (WGS) entry which is preliminary data.</text>
</comment>
<name>A0A819B7J0_9BILA</name>
<proteinExistence type="predicted"/>
<reference evidence="1" key="1">
    <citation type="submission" date="2021-02" db="EMBL/GenBank/DDBJ databases">
        <authorList>
            <person name="Nowell W R."/>
        </authorList>
    </citation>
    <scope>NUCLEOTIDE SEQUENCE</scope>
</reference>
<dbReference type="EMBL" id="CAJOAY010001080">
    <property type="protein sequence ID" value="CAF3789496.1"/>
    <property type="molecule type" value="Genomic_DNA"/>
</dbReference>
<feature type="non-terminal residue" evidence="1">
    <location>
        <position position="1"/>
    </location>
</feature>
<dbReference type="AlphaFoldDB" id="A0A819B7J0"/>
<organism evidence="1 2">
    <name type="scientific">Adineta steineri</name>
    <dbReference type="NCBI Taxonomy" id="433720"/>
    <lineage>
        <taxon>Eukaryota</taxon>
        <taxon>Metazoa</taxon>
        <taxon>Spiralia</taxon>
        <taxon>Gnathifera</taxon>
        <taxon>Rotifera</taxon>
        <taxon>Eurotatoria</taxon>
        <taxon>Bdelloidea</taxon>
        <taxon>Adinetida</taxon>
        <taxon>Adinetidae</taxon>
        <taxon>Adineta</taxon>
    </lineage>
</organism>
<dbReference type="Proteomes" id="UP000663881">
    <property type="component" value="Unassembled WGS sequence"/>
</dbReference>